<protein>
    <submittedName>
        <fullName evidence="1">Uncharacterized protein</fullName>
    </submittedName>
</protein>
<dbReference type="AlphaFoldDB" id="A0A345UKH5"/>
<evidence type="ECO:0000313" key="1">
    <source>
        <dbReference type="EMBL" id="AXJ00977.1"/>
    </source>
</evidence>
<accession>A0A345UKH5</accession>
<reference evidence="1 2" key="1">
    <citation type="submission" date="2018-03" db="EMBL/GenBank/DDBJ databases">
        <title>Phenotypic and genomic properties of Cyclonatronum proteinivorum gen. nov., sp. nov., a haloalkaliphilic bacteroidete from soda lakes possessing Na+-translocating rhodopsin.</title>
        <authorList>
            <person name="Toshchakov S.V."/>
            <person name="Korzhenkov A."/>
            <person name="Samarov N.I."/>
            <person name="Kublanov I.V."/>
            <person name="Muntyan M.S."/>
            <person name="Sorokin D.Y."/>
        </authorList>
    </citation>
    <scope>NUCLEOTIDE SEQUENCE [LARGE SCALE GENOMIC DNA]</scope>
    <source>
        <strain evidence="1 2">Omega</strain>
    </source>
</reference>
<dbReference type="KEGG" id="cprv:CYPRO_1727"/>
<name>A0A345UKH5_9BACT</name>
<dbReference type="EMBL" id="CP027806">
    <property type="protein sequence ID" value="AXJ00977.1"/>
    <property type="molecule type" value="Genomic_DNA"/>
</dbReference>
<sequence length="103" mass="11502">MEYFIGLPSASSYCRRYTRYELRTLTQKGRRSRWRSAFFGVRGLFVLRFSGASLSEAVAYRYAGDEGVGLELADGHDGRGAFSGSVLYVLFPLERGDEEEGGV</sequence>
<gene>
    <name evidence="1" type="ORF">CYPRO_1727</name>
</gene>
<dbReference type="Proteomes" id="UP000254808">
    <property type="component" value="Chromosome"/>
</dbReference>
<evidence type="ECO:0000313" key="2">
    <source>
        <dbReference type="Proteomes" id="UP000254808"/>
    </source>
</evidence>
<proteinExistence type="predicted"/>
<keyword evidence="2" id="KW-1185">Reference proteome</keyword>
<organism evidence="1 2">
    <name type="scientific">Cyclonatronum proteinivorum</name>
    <dbReference type="NCBI Taxonomy" id="1457365"/>
    <lineage>
        <taxon>Bacteria</taxon>
        <taxon>Pseudomonadati</taxon>
        <taxon>Balneolota</taxon>
        <taxon>Balneolia</taxon>
        <taxon>Balneolales</taxon>
        <taxon>Cyclonatronaceae</taxon>
        <taxon>Cyclonatronum</taxon>
    </lineage>
</organism>